<feature type="transmembrane region" description="Helical" evidence="1">
    <location>
        <begin position="6"/>
        <end position="21"/>
    </location>
</feature>
<sequence length="99" mass="10688">MPASLFAIFSSVLNVALGFLVRSIIVKFVTFFALFFIVHEFVLVIAAQLPSGGTVSSGLAALPSSVWYFLDLFGFSLGFPAVVSAFALRFIIRRIPVIG</sequence>
<dbReference type="Proteomes" id="UP000604737">
    <property type="component" value="Unassembled WGS sequence"/>
</dbReference>
<dbReference type="InterPro" id="IPR019670">
    <property type="entry name" value="DUF2523"/>
</dbReference>
<name>A0ABQ3H5K2_9NEIS</name>
<gene>
    <name evidence="2" type="ORF">GCM10007350_27760</name>
</gene>
<evidence type="ECO:0000313" key="2">
    <source>
        <dbReference type="EMBL" id="GHD66082.1"/>
    </source>
</evidence>
<reference evidence="3" key="1">
    <citation type="journal article" date="2019" name="Int. J. Syst. Evol. Microbiol.">
        <title>The Global Catalogue of Microorganisms (GCM) 10K type strain sequencing project: providing services to taxonomists for standard genome sequencing and annotation.</title>
        <authorList>
            <consortium name="The Broad Institute Genomics Platform"/>
            <consortium name="The Broad Institute Genome Sequencing Center for Infectious Disease"/>
            <person name="Wu L."/>
            <person name="Ma J."/>
        </authorList>
    </citation>
    <scope>NUCLEOTIDE SEQUENCE [LARGE SCALE GENOMIC DNA]</scope>
    <source>
        <strain evidence="3">KCTC 23701</strain>
    </source>
</reference>
<evidence type="ECO:0000313" key="3">
    <source>
        <dbReference type="Proteomes" id="UP000604737"/>
    </source>
</evidence>
<feature type="transmembrane region" description="Helical" evidence="1">
    <location>
        <begin position="67"/>
        <end position="92"/>
    </location>
</feature>
<organism evidence="2 3">
    <name type="scientific">Jeongeupia chitinilytica</name>
    <dbReference type="NCBI Taxonomy" id="1041641"/>
    <lineage>
        <taxon>Bacteria</taxon>
        <taxon>Pseudomonadati</taxon>
        <taxon>Pseudomonadota</taxon>
        <taxon>Betaproteobacteria</taxon>
        <taxon>Neisseriales</taxon>
        <taxon>Chitinibacteraceae</taxon>
        <taxon>Jeongeupia</taxon>
    </lineage>
</organism>
<dbReference type="EMBL" id="BMYO01000007">
    <property type="protein sequence ID" value="GHD66082.1"/>
    <property type="molecule type" value="Genomic_DNA"/>
</dbReference>
<keyword evidence="1" id="KW-0472">Membrane</keyword>
<dbReference type="RefSeq" id="WP_229797599.1">
    <property type="nucleotide sequence ID" value="NZ_BMYO01000007.1"/>
</dbReference>
<comment type="caution">
    <text evidence="2">The sequence shown here is derived from an EMBL/GenBank/DDBJ whole genome shotgun (WGS) entry which is preliminary data.</text>
</comment>
<accession>A0ABQ3H5K2</accession>
<keyword evidence="1" id="KW-1133">Transmembrane helix</keyword>
<keyword evidence="1" id="KW-0812">Transmembrane</keyword>
<keyword evidence="3" id="KW-1185">Reference proteome</keyword>
<protein>
    <submittedName>
        <fullName evidence="2">Membrane protein</fullName>
    </submittedName>
</protein>
<feature type="transmembrane region" description="Helical" evidence="1">
    <location>
        <begin position="28"/>
        <end position="47"/>
    </location>
</feature>
<dbReference type="Pfam" id="PF10734">
    <property type="entry name" value="DUF2523"/>
    <property type="match status" value="1"/>
</dbReference>
<proteinExistence type="predicted"/>
<evidence type="ECO:0000256" key="1">
    <source>
        <dbReference type="SAM" id="Phobius"/>
    </source>
</evidence>